<evidence type="ECO:0000256" key="1">
    <source>
        <dbReference type="ARBA" id="ARBA00022723"/>
    </source>
</evidence>
<evidence type="ECO:0000313" key="3">
    <source>
        <dbReference type="EMBL" id="MFD2172973.1"/>
    </source>
</evidence>
<dbReference type="Proteomes" id="UP001597413">
    <property type="component" value="Unassembled WGS sequence"/>
</dbReference>
<dbReference type="PANTHER" id="PTHR33542:SF5">
    <property type="entry name" value="FERROCHELATASE CHE1"/>
    <property type="match status" value="1"/>
</dbReference>
<keyword evidence="2" id="KW-0456">Lyase</keyword>
<dbReference type="EMBL" id="JBHUIX010000003">
    <property type="protein sequence ID" value="MFD2172973.1"/>
    <property type="molecule type" value="Genomic_DNA"/>
</dbReference>
<accession>A0ABW5A3V9</accession>
<keyword evidence="1" id="KW-0479">Metal-binding</keyword>
<proteinExistence type="predicted"/>
<reference evidence="4" key="1">
    <citation type="journal article" date="2019" name="Int. J. Syst. Evol. Microbiol.">
        <title>The Global Catalogue of Microorganisms (GCM) 10K type strain sequencing project: providing services to taxonomists for standard genome sequencing and annotation.</title>
        <authorList>
            <consortium name="The Broad Institute Genomics Platform"/>
            <consortium name="The Broad Institute Genome Sequencing Center for Infectious Disease"/>
            <person name="Wu L."/>
            <person name="Ma J."/>
        </authorList>
    </citation>
    <scope>NUCLEOTIDE SEQUENCE [LARGE SCALE GENOMIC DNA]</scope>
    <source>
        <strain evidence="4">CCUG 55131</strain>
    </source>
</reference>
<evidence type="ECO:0000256" key="2">
    <source>
        <dbReference type="ARBA" id="ARBA00023239"/>
    </source>
</evidence>
<organism evidence="3 4">
    <name type="scientific">Rhodobacter lacus</name>
    <dbReference type="NCBI Taxonomy" id="1641972"/>
    <lineage>
        <taxon>Bacteria</taxon>
        <taxon>Pseudomonadati</taxon>
        <taxon>Pseudomonadota</taxon>
        <taxon>Alphaproteobacteria</taxon>
        <taxon>Rhodobacterales</taxon>
        <taxon>Rhodobacter group</taxon>
        <taxon>Rhodobacter</taxon>
    </lineage>
</organism>
<keyword evidence="4" id="KW-1185">Reference proteome</keyword>
<protein>
    <submittedName>
        <fullName evidence="3">Sirohydrochlorin chelatase</fullName>
    </submittedName>
</protein>
<dbReference type="RefSeq" id="WP_377386708.1">
    <property type="nucleotide sequence ID" value="NZ_JBHUIX010000003.1"/>
</dbReference>
<dbReference type="Pfam" id="PF01903">
    <property type="entry name" value="CbiX"/>
    <property type="match status" value="1"/>
</dbReference>
<dbReference type="InterPro" id="IPR050963">
    <property type="entry name" value="Sirohydro_Cobaltochel/CbiX"/>
</dbReference>
<dbReference type="SUPFAM" id="SSF53800">
    <property type="entry name" value="Chelatase"/>
    <property type="match status" value="2"/>
</dbReference>
<comment type="caution">
    <text evidence="3">The sequence shown here is derived from an EMBL/GenBank/DDBJ whole genome shotgun (WGS) entry which is preliminary data.</text>
</comment>
<evidence type="ECO:0000313" key="4">
    <source>
        <dbReference type="Proteomes" id="UP001597413"/>
    </source>
</evidence>
<dbReference type="Gene3D" id="3.40.50.1400">
    <property type="match status" value="2"/>
</dbReference>
<gene>
    <name evidence="3" type="ORF">ACFSM0_02595</name>
</gene>
<sequence length="220" mass="23131">MKNALIVAHGFPSDPLPADRALKALAARVNAALPDWQIGAATLAQPGALREALAAQPQAPIYPFFMAEGWFTKVQLPRRLAELGHTAPILPPFGRDPALPQLVAETISATGCGVVILVAHGSQAARSSRDTTEALARALAELLPQHHLVLAFLEEEPHLRLVASHHRDALCLPLFALRAGHVAQDIPKSLAEAGHRGPLLPAIGENAAVPALIAAAMARG</sequence>
<dbReference type="InterPro" id="IPR002762">
    <property type="entry name" value="CbiX-like"/>
</dbReference>
<dbReference type="PANTHER" id="PTHR33542">
    <property type="entry name" value="SIROHYDROCHLORIN FERROCHELATASE, CHLOROPLASTIC"/>
    <property type="match status" value="1"/>
</dbReference>
<name>A0ABW5A3V9_9RHOB</name>